<feature type="coiled-coil region" evidence="1">
    <location>
        <begin position="3"/>
        <end position="33"/>
    </location>
</feature>
<evidence type="ECO:0000313" key="3">
    <source>
        <dbReference type="Proteomes" id="UP001470230"/>
    </source>
</evidence>
<dbReference type="EMBL" id="JAPFFF010000008">
    <property type="protein sequence ID" value="KAK8883648.1"/>
    <property type="molecule type" value="Genomic_DNA"/>
</dbReference>
<keyword evidence="1" id="KW-0175">Coiled coil</keyword>
<dbReference type="Proteomes" id="UP001470230">
    <property type="component" value="Unassembled WGS sequence"/>
</dbReference>
<proteinExistence type="predicted"/>
<comment type="caution">
    <text evidence="2">The sequence shown here is derived from an EMBL/GenBank/DDBJ whole genome shotgun (WGS) entry which is preliminary data.</text>
</comment>
<reference evidence="2 3" key="1">
    <citation type="submission" date="2024-04" db="EMBL/GenBank/DDBJ databases">
        <title>Tritrichomonas musculus Genome.</title>
        <authorList>
            <person name="Alves-Ferreira E."/>
            <person name="Grigg M."/>
            <person name="Lorenzi H."/>
            <person name="Galac M."/>
        </authorList>
    </citation>
    <scope>NUCLEOTIDE SEQUENCE [LARGE SCALE GENOMIC DNA]</scope>
    <source>
        <strain evidence="2 3">EAF2021</strain>
    </source>
</reference>
<keyword evidence="3" id="KW-1185">Reference proteome</keyword>
<accession>A0ABR2JYD0</accession>
<evidence type="ECO:0000313" key="2">
    <source>
        <dbReference type="EMBL" id="KAK8883648.1"/>
    </source>
</evidence>
<organism evidence="2 3">
    <name type="scientific">Tritrichomonas musculus</name>
    <dbReference type="NCBI Taxonomy" id="1915356"/>
    <lineage>
        <taxon>Eukaryota</taxon>
        <taxon>Metamonada</taxon>
        <taxon>Parabasalia</taxon>
        <taxon>Tritrichomonadida</taxon>
        <taxon>Tritrichomonadidae</taxon>
        <taxon>Tritrichomonas</taxon>
    </lineage>
</organism>
<protein>
    <submittedName>
        <fullName evidence="2">Uncharacterized protein</fullName>
    </submittedName>
</protein>
<name>A0ABR2JYD0_9EUKA</name>
<sequence length="237" mass="27639">MEEQQLKERVDKLEEENRELRQLIQLLFKTQNVPYSIKPHFLIPTGQHWSITKNQNESKIKHGLMLDGTAYEVQFSNLCSNDIEHNYPYFLFLGKNEIENGGLKWSTDEGQNSVSILIEFKTLNYPILTKANVISMTSRKEPYHSQAPTSFTIFCCELLKPGELRRRTRPFLPTDPSFNRLQVKKSFTFSDIHWEPNENKKWTFPNCIVCNFYVIIFHSCGNAEKVFGLAELNLGQI</sequence>
<evidence type="ECO:0000256" key="1">
    <source>
        <dbReference type="SAM" id="Coils"/>
    </source>
</evidence>
<gene>
    <name evidence="2" type="ORF">M9Y10_042745</name>
</gene>